<organism evidence="2 3">
    <name type="scientific">Winogradskyella bathintestinalis</name>
    <dbReference type="NCBI Taxonomy" id="3035208"/>
    <lineage>
        <taxon>Bacteria</taxon>
        <taxon>Pseudomonadati</taxon>
        <taxon>Bacteroidota</taxon>
        <taxon>Flavobacteriia</taxon>
        <taxon>Flavobacteriales</taxon>
        <taxon>Flavobacteriaceae</taxon>
        <taxon>Winogradskyella</taxon>
    </lineage>
</organism>
<keyword evidence="1" id="KW-1133">Transmembrane helix</keyword>
<proteinExistence type="predicted"/>
<feature type="transmembrane region" description="Helical" evidence="1">
    <location>
        <begin position="6"/>
        <end position="22"/>
    </location>
</feature>
<dbReference type="RefSeq" id="WP_290205619.1">
    <property type="nucleotide sequence ID" value="NZ_JASDDK010000001.1"/>
</dbReference>
<dbReference type="EMBL" id="JASDDK010000001">
    <property type="protein sequence ID" value="MDN3491932.1"/>
    <property type="molecule type" value="Genomic_DNA"/>
</dbReference>
<dbReference type="Proteomes" id="UP001231197">
    <property type="component" value="Unassembled WGS sequence"/>
</dbReference>
<sequence length="56" mass="6281">MKNNILGGLVIFMVVVTCLIMLDDISDPNKELSSYKDVQIENPEIQTDLAVVENEE</sequence>
<comment type="caution">
    <text evidence="2">The sequence shown here is derived from an EMBL/GenBank/DDBJ whole genome shotgun (WGS) entry which is preliminary data.</text>
</comment>
<keyword evidence="1" id="KW-0472">Membrane</keyword>
<keyword evidence="3" id="KW-1185">Reference proteome</keyword>
<evidence type="ECO:0008006" key="4">
    <source>
        <dbReference type="Google" id="ProtNLM"/>
    </source>
</evidence>
<keyword evidence="1" id="KW-0812">Transmembrane</keyword>
<gene>
    <name evidence="2" type="ORF">QMA06_04300</name>
</gene>
<accession>A0ABT7ZSG8</accession>
<evidence type="ECO:0000313" key="3">
    <source>
        <dbReference type="Proteomes" id="UP001231197"/>
    </source>
</evidence>
<name>A0ABT7ZSG8_9FLAO</name>
<protein>
    <recommendedName>
        <fullName evidence="4">Cytochrome C oxidase Cbb3</fullName>
    </recommendedName>
</protein>
<evidence type="ECO:0000256" key="1">
    <source>
        <dbReference type="SAM" id="Phobius"/>
    </source>
</evidence>
<reference evidence="2 3" key="1">
    <citation type="journal article" date="2023" name="Int. J. Syst. Evol. Microbiol.">
        <title>Winogradskyella bathintestinalis sp. nov., isolated from the intestine of the deep-sea loosejaw dragonfish, Malacosteus niger.</title>
        <authorList>
            <person name="Uniacke-Lowe S."/>
            <person name="Johnson C.N."/>
            <person name="Stanton C."/>
            <person name="Hill C."/>
            <person name="Ross P."/>
        </authorList>
    </citation>
    <scope>NUCLEOTIDE SEQUENCE [LARGE SCALE GENOMIC DNA]</scope>
    <source>
        <strain evidence="2 3">APC 3343</strain>
    </source>
</reference>
<evidence type="ECO:0000313" key="2">
    <source>
        <dbReference type="EMBL" id="MDN3491932.1"/>
    </source>
</evidence>